<evidence type="ECO:0000313" key="3">
    <source>
        <dbReference type="Proteomes" id="UP001204524"/>
    </source>
</evidence>
<dbReference type="Proteomes" id="UP001204524">
    <property type="component" value="Unassembled WGS sequence"/>
</dbReference>
<dbReference type="Gene3D" id="3.90.1200.10">
    <property type="match status" value="1"/>
</dbReference>
<evidence type="ECO:0000313" key="2">
    <source>
        <dbReference type="EMBL" id="MCP3423842.1"/>
    </source>
</evidence>
<feature type="domain" description="Aminoglycoside phosphotransferase" evidence="1">
    <location>
        <begin position="20"/>
        <end position="226"/>
    </location>
</feature>
<name>A0ABT1L1D7_9ACTN</name>
<sequence>MPEGLDHAGHDHAVTVRADGTVLRRRRPGSGSLDVAREATLLDVVGAYASLPVPRVLRTWPARGLMEMERVPGSALLEHLTGLGPRRTRSLAERLGDFVASVAAVPPDRVAGLVPEDVARPDLLLAEAVEACDRPEVLALVPAGAREGLDAFLAADPLLGPAPGPALVHGDLGAEHVFVDGDEITGVIDWSDAVLGDPALDLGLVLRDLGPAAGEVAVARFASHGLGTEGLLPRAWFFGRVRALEDLAYGVDEGLALYRDNAVRAVAQLF</sequence>
<organism evidence="2 3">
    <name type="scientific">Nocardioides pinisoli</name>
    <dbReference type="NCBI Taxonomy" id="2950279"/>
    <lineage>
        <taxon>Bacteria</taxon>
        <taxon>Bacillati</taxon>
        <taxon>Actinomycetota</taxon>
        <taxon>Actinomycetes</taxon>
        <taxon>Propionibacteriales</taxon>
        <taxon>Nocardioidaceae</taxon>
        <taxon>Nocardioides</taxon>
    </lineage>
</organism>
<dbReference type="InterPro" id="IPR051678">
    <property type="entry name" value="AGP_Transferase"/>
</dbReference>
<accession>A0ABT1L1D7</accession>
<dbReference type="PANTHER" id="PTHR21310:SF40">
    <property type="entry name" value="AMINOGLYCOSIDE PHOSPHOTRANSFERASE DOMAIN-CONTAINING PROTEIN-RELATED"/>
    <property type="match status" value="1"/>
</dbReference>
<dbReference type="EMBL" id="JANARS010000009">
    <property type="protein sequence ID" value="MCP3423842.1"/>
    <property type="molecule type" value="Genomic_DNA"/>
</dbReference>
<dbReference type="PANTHER" id="PTHR21310">
    <property type="entry name" value="AMINOGLYCOSIDE PHOSPHOTRANSFERASE-RELATED-RELATED"/>
    <property type="match status" value="1"/>
</dbReference>
<dbReference type="InterPro" id="IPR002575">
    <property type="entry name" value="Aminoglycoside_PTrfase"/>
</dbReference>
<comment type="caution">
    <text evidence="2">The sequence shown here is derived from an EMBL/GenBank/DDBJ whole genome shotgun (WGS) entry which is preliminary data.</text>
</comment>
<dbReference type="InterPro" id="IPR011009">
    <property type="entry name" value="Kinase-like_dom_sf"/>
</dbReference>
<keyword evidence="3" id="KW-1185">Reference proteome</keyword>
<evidence type="ECO:0000259" key="1">
    <source>
        <dbReference type="Pfam" id="PF01636"/>
    </source>
</evidence>
<protein>
    <submittedName>
        <fullName evidence="2">Aminoglycoside phosphotransferase family protein</fullName>
    </submittedName>
</protein>
<proteinExistence type="predicted"/>
<dbReference type="SUPFAM" id="SSF56112">
    <property type="entry name" value="Protein kinase-like (PK-like)"/>
    <property type="match status" value="1"/>
</dbReference>
<dbReference type="RefSeq" id="WP_254182999.1">
    <property type="nucleotide sequence ID" value="NZ_JANARS010000009.1"/>
</dbReference>
<gene>
    <name evidence="2" type="ORF">NCI01_18700</name>
</gene>
<reference evidence="2 3" key="1">
    <citation type="submission" date="2022-06" db="EMBL/GenBank/DDBJ databases">
        <authorList>
            <person name="So Y."/>
        </authorList>
    </citation>
    <scope>NUCLEOTIDE SEQUENCE [LARGE SCALE GENOMIC DNA]</scope>
    <source>
        <strain evidence="2 3">STR3</strain>
    </source>
</reference>
<dbReference type="Pfam" id="PF01636">
    <property type="entry name" value="APH"/>
    <property type="match status" value="1"/>
</dbReference>